<dbReference type="AlphaFoldDB" id="A0A951PGB2"/>
<accession>A0A951PGB2</accession>
<feature type="domain" description="Hfq-related" evidence="1">
    <location>
        <begin position="8"/>
        <end position="68"/>
    </location>
</feature>
<organism evidence="2 3">
    <name type="scientific">Symplocastrum torsivum CPER-KK1</name>
    <dbReference type="NCBI Taxonomy" id="450513"/>
    <lineage>
        <taxon>Bacteria</taxon>
        <taxon>Bacillati</taxon>
        <taxon>Cyanobacteriota</taxon>
        <taxon>Cyanophyceae</taxon>
        <taxon>Oscillatoriophycideae</taxon>
        <taxon>Oscillatoriales</taxon>
        <taxon>Microcoleaceae</taxon>
        <taxon>Symplocastrum</taxon>
    </lineage>
</organism>
<reference evidence="2" key="2">
    <citation type="journal article" date="2022" name="Microbiol. Resour. Announc.">
        <title>Metagenome Sequencing to Explore Phylogenomics of Terrestrial Cyanobacteria.</title>
        <authorList>
            <person name="Ward R.D."/>
            <person name="Stajich J.E."/>
            <person name="Johansen J.R."/>
            <person name="Huntemann M."/>
            <person name="Clum A."/>
            <person name="Foster B."/>
            <person name="Foster B."/>
            <person name="Roux S."/>
            <person name="Palaniappan K."/>
            <person name="Varghese N."/>
            <person name="Mukherjee S."/>
            <person name="Reddy T.B.K."/>
            <person name="Daum C."/>
            <person name="Copeland A."/>
            <person name="Chen I.A."/>
            <person name="Ivanova N.N."/>
            <person name="Kyrpides N.C."/>
            <person name="Shapiro N."/>
            <person name="Eloe-Fadrosh E.A."/>
            <person name="Pietrasiak N."/>
        </authorList>
    </citation>
    <scope>NUCLEOTIDE SEQUENCE</scope>
    <source>
        <strain evidence="2">CPER-KK1</strain>
    </source>
</reference>
<dbReference type="InterPro" id="IPR053840">
    <property type="entry name" value="Hfq_1"/>
</dbReference>
<gene>
    <name evidence="2" type="ORF">KME25_01970</name>
</gene>
<evidence type="ECO:0000313" key="2">
    <source>
        <dbReference type="EMBL" id="MBW4543205.1"/>
    </source>
</evidence>
<evidence type="ECO:0000259" key="1">
    <source>
        <dbReference type="Pfam" id="PF21979"/>
    </source>
</evidence>
<dbReference type="Gene3D" id="2.30.30.100">
    <property type="match status" value="1"/>
</dbReference>
<dbReference type="NCBIfam" id="NF047718">
    <property type="entry name" value="Hfq_rel_Cyano"/>
    <property type="match status" value="1"/>
</dbReference>
<dbReference type="Pfam" id="PF21979">
    <property type="entry name" value="Hfq_1"/>
    <property type="match status" value="1"/>
</dbReference>
<comment type="caution">
    <text evidence="2">The sequence shown here is derived from an EMBL/GenBank/DDBJ whole genome shotgun (WGS) entry which is preliminary data.</text>
</comment>
<proteinExistence type="predicted"/>
<dbReference type="SUPFAM" id="SSF50182">
    <property type="entry name" value="Sm-like ribonucleoproteins"/>
    <property type="match status" value="1"/>
</dbReference>
<dbReference type="EMBL" id="JAHHIF010000002">
    <property type="protein sequence ID" value="MBW4543205.1"/>
    <property type="molecule type" value="Genomic_DNA"/>
</dbReference>
<evidence type="ECO:0000313" key="3">
    <source>
        <dbReference type="Proteomes" id="UP000753908"/>
    </source>
</evidence>
<dbReference type="InterPro" id="IPR010920">
    <property type="entry name" value="LSM_dom_sf"/>
</dbReference>
<reference evidence="2" key="1">
    <citation type="submission" date="2021-05" db="EMBL/GenBank/DDBJ databases">
        <authorList>
            <person name="Pietrasiak N."/>
            <person name="Ward R."/>
            <person name="Stajich J.E."/>
            <person name="Kurbessoian T."/>
        </authorList>
    </citation>
    <scope>NUCLEOTIDE SEQUENCE</scope>
    <source>
        <strain evidence="2">CPER-KK1</strain>
    </source>
</reference>
<sequence length="82" mass="9358">MAEFDPGLPSFRQIQGFIKEGQEVEIKLLTQDVLLGQIRWQDQHCICLNSSDGQPMVVWRHAIAYIKPQNGDYGSRALQTIE</sequence>
<name>A0A951PGB2_9CYAN</name>
<protein>
    <submittedName>
        <fullName evidence="2">RNA chaperone Hfq</fullName>
    </submittedName>
</protein>
<dbReference type="Proteomes" id="UP000753908">
    <property type="component" value="Unassembled WGS sequence"/>
</dbReference>